<evidence type="ECO:0000313" key="3">
    <source>
        <dbReference type="Proteomes" id="UP000320055"/>
    </source>
</evidence>
<dbReference type="InterPro" id="IPR052164">
    <property type="entry name" value="Anthracycline_SecMetBiosynth"/>
</dbReference>
<proteinExistence type="predicted"/>
<dbReference type="SUPFAM" id="SSF54593">
    <property type="entry name" value="Glyoxalase/Bleomycin resistance protein/Dihydroxybiphenyl dioxygenase"/>
    <property type="match status" value="1"/>
</dbReference>
<dbReference type="Gene3D" id="3.10.180.10">
    <property type="entry name" value="2,3-Dihydroxybiphenyl 1,2-Dioxygenase, domain 1"/>
    <property type="match status" value="1"/>
</dbReference>
<feature type="domain" description="VOC" evidence="1">
    <location>
        <begin position="6"/>
        <end position="122"/>
    </location>
</feature>
<dbReference type="InterPro" id="IPR037523">
    <property type="entry name" value="VOC_core"/>
</dbReference>
<evidence type="ECO:0000313" key="2">
    <source>
        <dbReference type="EMBL" id="VEP18227.1"/>
    </source>
</evidence>
<dbReference type="InterPro" id="IPR004360">
    <property type="entry name" value="Glyas_Fos-R_dOase_dom"/>
</dbReference>
<dbReference type="RefSeq" id="WP_144867423.1">
    <property type="nucleotide sequence ID" value="NZ_LR213830.1"/>
</dbReference>
<dbReference type="Proteomes" id="UP000320055">
    <property type="component" value="Unassembled WGS sequence"/>
</dbReference>
<name>A0A563W3L0_9CYAN</name>
<dbReference type="Pfam" id="PF00903">
    <property type="entry name" value="Glyoxalase"/>
    <property type="match status" value="1"/>
</dbReference>
<dbReference type="PANTHER" id="PTHR33993">
    <property type="entry name" value="GLYOXALASE-RELATED"/>
    <property type="match status" value="1"/>
</dbReference>
<dbReference type="EMBL" id="CAACVJ010000678">
    <property type="protein sequence ID" value="VEP18227.1"/>
    <property type="molecule type" value="Genomic_DNA"/>
</dbReference>
<sequence length="122" mass="13907">MTFNYTDAFLTIATTDLEKAIAFYSQLLNQKPQPYIPNVYAEFNLKSLRLAIFKPKEDHQAEFNNSRHSGMSICLEVEDLDTTITHLTEMGFPPSGDITVASHGKEIYAYDPMHNRLILHQA</sequence>
<protein>
    <recommendedName>
        <fullName evidence="1">VOC domain-containing protein</fullName>
    </recommendedName>
</protein>
<dbReference type="OrthoDB" id="458060at2"/>
<reference evidence="2 3" key="1">
    <citation type="submission" date="2019-01" db="EMBL/GenBank/DDBJ databases">
        <authorList>
            <person name="Brito A."/>
        </authorList>
    </citation>
    <scope>NUCLEOTIDE SEQUENCE [LARGE SCALE GENOMIC DNA]</scope>
    <source>
        <strain evidence="2">1</strain>
    </source>
</reference>
<accession>A0A563W3L0</accession>
<dbReference type="InterPro" id="IPR029068">
    <property type="entry name" value="Glyas_Bleomycin-R_OHBP_Dase"/>
</dbReference>
<dbReference type="PANTHER" id="PTHR33993:SF14">
    <property type="entry name" value="GB|AAF24581.1"/>
    <property type="match status" value="1"/>
</dbReference>
<evidence type="ECO:0000259" key="1">
    <source>
        <dbReference type="PROSITE" id="PS51819"/>
    </source>
</evidence>
<gene>
    <name evidence="2" type="ORF">H1P_710001</name>
</gene>
<organism evidence="2 3">
    <name type="scientific">Hyella patelloides LEGE 07179</name>
    <dbReference type="NCBI Taxonomy" id="945734"/>
    <lineage>
        <taxon>Bacteria</taxon>
        <taxon>Bacillati</taxon>
        <taxon>Cyanobacteriota</taxon>
        <taxon>Cyanophyceae</taxon>
        <taxon>Pleurocapsales</taxon>
        <taxon>Hyellaceae</taxon>
        <taxon>Hyella</taxon>
    </lineage>
</organism>
<keyword evidence="3" id="KW-1185">Reference proteome</keyword>
<dbReference type="PROSITE" id="PS51819">
    <property type="entry name" value="VOC"/>
    <property type="match status" value="1"/>
</dbReference>
<dbReference type="AlphaFoldDB" id="A0A563W3L0"/>